<name>A0A0D2EXY8_9EURO</name>
<dbReference type="GeneID" id="25330217"/>
<proteinExistence type="predicted"/>
<gene>
    <name evidence="1" type="ORF">PV05_08309</name>
</gene>
<dbReference type="HOGENOM" id="CLU_1415184_0_0_1"/>
<accession>A0A0D2EXY8</accession>
<dbReference type="OrthoDB" id="4161012at2759"/>
<dbReference type="Proteomes" id="UP000054342">
    <property type="component" value="Unassembled WGS sequence"/>
</dbReference>
<dbReference type="AlphaFoldDB" id="A0A0D2EXY8"/>
<organism evidence="1 2">
    <name type="scientific">Exophiala xenobiotica</name>
    <dbReference type="NCBI Taxonomy" id="348802"/>
    <lineage>
        <taxon>Eukaryota</taxon>
        <taxon>Fungi</taxon>
        <taxon>Dikarya</taxon>
        <taxon>Ascomycota</taxon>
        <taxon>Pezizomycotina</taxon>
        <taxon>Eurotiomycetes</taxon>
        <taxon>Chaetothyriomycetidae</taxon>
        <taxon>Chaetothyriales</taxon>
        <taxon>Herpotrichiellaceae</taxon>
        <taxon>Exophiala</taxon>
    </lineage>
</organism>
<keyword evidence="2" id="KW-1185">Reference proteome</keyword>
<evidence type="ECO:0000313" key="1">
    <source>
        <dbReference type="EMBL" id="KIW52684.1"/>
    </source>
</evidence>
<reference evidence="1 2" key="1">
    <citation type="submission" date="2015-01" db="EMBL/GenBank/DDBJ databases">
        <title>The Genome Sequence of Exophiala xenobiotica CBS118157.</title>
        <authorList>
            <consortium name="The Broad Institute Genomics Platform"/>
            <person name="Cuomo C."/>
            <person name="de Hoog S."/>
            <person name="Gorbushina A."/>
            <person name="Stielow B."/>
            <person name="Teixiera M."/>
            <person name="Abouelleil A."/>
            <person name="Chapman S.B."/>
            <person name="Priest M."/>
            <person name="Young S.K."/>
            <person name="Wortman J."/>
            <person name="Nusbaum C."/>
            <person name="Birren B."/>
        </authorList>
    </citation>
    <scope>NUCLEOTIDE SEQUENCE [LARGE SCALE GENOMIC DNA]</scope>
    <source>
        <strain evidence="1 2">CBS 118157</strain>
    </source>
</reference>
<dbReference type="EMBL" id="KN847321">
    <property type="protein sequence ID" value="KIW52684.1"/>
    <property type="molecule type" value="Genomic_DNA"/>
</dbReference>
<protein>
    <submittedName>
        <fullName evidence="1">Uncharacterized protein</fullName>
    </submittedName>
</protein>
<evidence type="ECO:0000313" key="2">
    <source>
        <dbReference type="Proteomes" id="UP000054342"/>
    </source>
</evidence>
<sequence>MSHLDLQPTLPSFSELIGSIPLSPSLRRCVADESHMPPSPRHAGPQGFERPYDDRKWGMLCKLATALCREELEDQSLYALLFKDPLPSPALVNHAPPNRSDIDVVLERLEDLINHPDPDISTVVRCVSEMLDNSVAPPYAQGWYKPMAKGNEYGTRLEQEILRLDRDGLVQEFFFEMDSENLMASESLMLER</sequence>
<dbReference type="RefSeq" id="XP_013313268.1">
    <property type="nucleotide sequence ID" value="XM_013457814.1"/>
</dbReference>